<accession>A0A917JYX9</accession>
<evidence type="ECO:0000313" key="1">
    <source>
        <dbReference type="EMBL" id="GGI93528.1"/>
    </source>
</evidence>
<evidence type="ECO:0000313" key="2">
    <source>
        <dbReference type="Proteomes" id="UP000630149"/>
    </source>
</evidence>
<reference evidence="1" key="2">
    <citation type="submission" date="2020-09" db="EMBL/GenBank/DDBJ databases">
        <authorList>
            <person name="Sun Q."/>
            <person name="Ohkuma M."/>
        </authorList>
    </citation>
    <scope>NUCLEOTIDE SEQUENCE</scope>
    <source>
        <strain evidence="1">JCM 13919</strain>
    </source>
</reference>
<protein>
    <submittedName>
        <fullName evidence="1">Uncharacterized protein</fullName>
    </submittedName>
</protein>
<dbReference type="Proteomes" id="UP000630149">
    <property type="component" value="Unassembled WGS sequence"/>
</dbReference>
<comment type="caution">
    <text evidence="1">The sequence shown here is derived from an EMBL/GenBank/DDBJ whole genome shotgun (WGS) entry which is preliminary data.</text>
</comment>
<dbReference type="AlphaFoldDB" id="A0A917JYX9"/>
<proteinExistence type="predicted"/>
<gene>
    <name evidence="1" type="ORF">GCM10007966_22630</name>
</gene>
<reference evidence="1" key="1">
    <citation type="journal article" date="2014" name="Int. J. Syst. Evol. Microbiol.">
        <title>Complete genome sequence of Corynebacterium casei LMG S-19264T (=DSM 44701T), isolated from a smear-ripened cheese.</title>
        <authorList>
            <consortium name="US DOE Joint Genome Institute (JGI-PGF)"/>
            <person name="Walter F."/>
            <person name="Albersmeier A."/>
            <person name="Kalinowski J."/>
            <person name="Ruckert C."/>
        </authorList>
    </citation>
    <scope>NUCLEOTIDE SEQUENCE</scope>
    <source>
        <strain evidence="1">JCM 13919</strain>
    </source>
</reference>
<dbReference type="EMBL" id="BMOB01000016">
    <property type="protein sequence ID" value="GGI93528.1"/>
    <property type="molecule type" value="Genomic_DNA"/>
</dbReference>
<name>A0A917JYX9_9GAMM</name>
<organism evidence="1 2">
    <name type="scientific">Legionella impletisoli</name>
    <dbReference type="NCBI Taxonomy" id="343510"/>
    <lineage>
        <taxon>Bacteria</taxon>
        <taxon>Pseudomonadati</taxon>
        <taxon>Pseudomonadota</taxon>
        <taxon>Gammaproteobacteria</taxon>
        <taxon>Legionellales</taxon>
        <taxon>Legionellaceae</taxon>
        <taxon>Legionella</taxon>
    </lineage>
</organism>
<sequence length="104" mass="11694">MKPLLFLSLMLFSILSFGAKIIVTGEPIVLEHRGDLYYPPANFTEPVPTSYTYVTVDGVTRVCYLNPQPAFANLDMITINVEVKGTTSVWNCYAYNTTYFEAQP</sequence>
<keyword evidence="2" id="KW-1185">Reference proteome</keyword>